<keyword evidence="3" id="KW-1185">Reference proteome</keyword>
<dbReference type="CDD" id="cd20739">
    <property type="entry name" value="PoNe_DUF637"/>
    <property type="match status" value="1"/>
</dbReference>
<dbReference type="EMBL" id="JBHSPC010000167">
    <property type="protein sequence ID" value="MFC5675719.1"/>
    <property type="molecule type" value="Genomic_DNA"/>
</dbReference>
<organism evidence="2 3">
    <name type="scientific">Streptomyces incanus</name>
    <dbReference type="NCBI Taxonomy" id="887453"/>
    <lineage>
        <taxon>Bacteria</taxon>
        <taxon>Bacillati</taxon>
        <taxon>Actinomycetota</taxon>
        <taxon>Actinomycetes</taxon>
        <taxon>Kitasatosporales</taxon>
        <taxon>Streptomycetaceae</taxon>
        <taxon>Streptomyces</taxon>
    </lineage>
</organism>
<protein>
    <submittedName>
        <fullName evidence="2">Uncharacterized protein</fullName>
    </submittedName>
</protein>
<comment type="caution">
    <text evidence="2">The sequence shown here is derived from an EMBL/GenBank/DDBJ whole genome shotgun (WGS) entry which is preliminary data.</text>
</comment>
<proteinExistence type="predicted"/>
<feature type="region of interest" description="Disordered" evidence="1">
    <location>
        <begin position="473"/>
        <end position="565"/>
    </location>
</feature>
<reference evidence="3" key="1">
    <citation type="journal article" date="2019" name="Int. J. Syst. Evol. Microbiol.">
        <title>The Global Catalogue of Microorganisms (GCM) 10K type strain sequencing project: providing services to taxonomists for standard genome sequencing and annotation.</title>
        <authorList>
            <consortium name="The Broad Institute Genomics Platform"/>
            <consortium name="The Broad Institute Genome Sequencing Center for Infectious Disease"/>
            <person name="Wu L."/>
            <person name="Ma J."/>
        </authorList>
    </citation>
    <scope>NUCLEOTIDE SEQUENCE [LARGE SCALE GENOMIC DNA]</scope>
    <source>
        <strain evidence="3">JCM 13852</strain>
    </source>
</reference>
<dbReference type="InterPro" id="IPR049762">
    <property type="entry name" value="PoNe_dom"/>
</dbReference>
<sequence length="866" mass="92115">MSADLIDPQNIPQFTGDLEQLGTDHMLLTGEALVFRQSGSDVHTRFQGLSACYTAPEAEQLFATTAPVAAKADEFADDLEKVAAALSSYETEIQPLVARLKSLKRRAETFRQQIAGDDDWREDDDNVQLNNDLVYDVNATTEAFWQAEITCHDKITALVGGSKLILEDGADKRLVERGTSTYGFTADLLNQAEELPWGRTVEKERHGLDWLGHQVWEFGKGFFVDGVWGTIQGLGTLVGFDGWDAAGEAWKGLGKLATGVLITAVPVVGVAYWAMPEDKLPSYLRDSRNAVKETGKALVAWDQWGENPARASGAVTFNVLTTVFTGGAGAAAKSGAVARTVGALGKTARLVDPMTYLGKAATFGTVKVTDLFAGLRGVHAGAYDGVLSGAGRVQPDGSVVRVADDTPVIRDNVVEWPDGTRLNLDDGSVVRADGTAAPAKVELSAADRELLERSLPHEEGALVGAGDRAGAHAVGSTAAHVSGDATGRAGGNTAPTAHAGEHAGARGTDTVPARDTGGHAAGGDGHAGGGGTDGGAIPAQHGGTGGGRAGGDGSGGSPSGSRDPLDLEREVMRRQVERANNDPQWFKDHYRENGYRRDTTAEGGYGQAVPQITLNPFAPPKWIAASDMPPAIKESYVRPDPIEGKPAELPGTTRDYLDEQAAKRDTAVKADKAAEDALKDAEKAYAANPTDELAAARDLADKTHSPLHGDANRQSELLGEHAAERHAIPEHYKGAVRLDDGAFGNNRFDQVYQTTDGRYVVVEAKGSTTASLGARKGHSGRLVTQGTREYFKTILMEMEKRAKRHESKANKTGDMDLLEAAKAERKLAEDLDKALKQDQIDYVLIKAKPDGAQYAGYEMLHFNIAK</sequence>
<evidence type="ECO:0000313" key="2">
    <source>
        <dbReference type="EMBL" id="MFC5675719.1"/>
    </source>
</evidence>
<dbReference type="RefSeq" id="WP_381221317.1">
    <property type="nucleotide sequence ID" value="NZ_JBHSPC010000167.1"/>
</dbReference>
<feature type="compositionally biased region" description="Gly residues" evidence="1">
    <location>
        <begin position="519"/>
        <end position="534"/>
    </location>
</feature>
<accession>A0ABW0Y2A2</accession>
<name>A0ABW0Y2A2_9ACTN</name>
<dbReference type="Proteomes" id="UP001596183">
    <property type="component" value="Unassembled WGS sequence"/>
</dbReference>
<gene>
    <name evidence="2" type="ORF">ACFP2V_38405</name>
</gene>
<evidence type="ECO:0000313" key="3">
    <source>
        <dbReference type="Proteomes" id="UP001596183"/>
    </source>
</evidence>
<feature type="compositionally biased region" description="Gly residues" evidence="1">
    <location>
        <begin position="542"/>
        <end position="558"/>
    </location>
</feature>
<evidence type="ECO:0000256" key="1">
    <source>
        <dbReference type="SAM" id="MobiDB-lite"/>
    </source>
</evidence>